<keyword evidence="7" id="KW-0378">Hydrolase</keyword>
<dbReference type="PANTHER" id="PTHR42945:SF1">
    <property type="entry name" value="HISTIDINE BIOSYNTHESIS BIFUNCTIONAL PROTEIN HIS7"/>
    <property type="match status" value="1"/>
</dbReference>
<dbReference type="EMBL" id="JANCYW010000005">
    <property type="protein sequence ID" value="KAK4535502.1"/>
    <property type="molecule type" value="Genomic_DNA"/>
</dbReference>
<evidence type="ECO:0000256" key="8">
    <source>
        <dbReference type="ARBA" id="ARBA00023102"/>
    </source>
</evidence>
<comment type="catalytic activity">
    <reaction evidence="1">
        <text>1-(5-phospho-beta-D-ribosyl)-5'-AMP + H2O = 1-(5-phospho-beta-D-ribosyl)-5-[(5-phospho-beta-D-ribosylamino)methylideneamino]imidazole-4-carboxamide</text>
        <dbReference type="Rhea" id="RHEA:20049"/>
        <dbReference type="ChEBI" id="CHEBI:15377"/>
        <dbReference type="ChEBI" id="CHEBI:58435"/>
        <dbReference type="ChEBI" id="CHEBI:59457"/>
        <dbReference type="EC" id="3.5.4.19"/>
    </reaction>
</comment>
<sequence>MNCFTPRPLGFTGTGLLVHSPVARKAVCRLAAAHRPPQRWRLCQSAPRPAAVALDRIRFDAQGLVPVVTQDVDSDQVLMLAYMSRASLEETLRSGRAVYYSRSRGELWRKGDTSGQVQHVQDIVLDCDGDAVLLRVRQVGVACHTGRKSCFYRRLSADGQWQETAPVLIDPATLYGRSR</sequence>
<keyword evidence="6" id="KW-0028">Amino-acid biosynthesis</keyword>
<dbReference type="FunFam" id="3.10.20.810:FF:000001">
    <property type="entry name" value="Histidine biosynthesis bifunctional protein HisIE"/>
    <property type="match status" value="1"/>
</dbReference>
<gene>
    <name evidence="10" type="ORF">CDCA_CDCA05G1527</name>
</gene>
<feature type="domain" description="Phosphoribosyl-AMP cyclohydrolase" evidence="9">
    <location>
        <begin position="79"/>
        <end position="152"/>
    </location>
</feature>
<dbReference type="InterPro" id="IPR002496">
    <property type="entry name" value="PRib_AMP_CycHydrolase_dom"/>
</dbReference>
<keyword evidence="11" id="KW-1185">Reference proteome</keyword>
<proteinExistence type="inferred from homology"/>
<evidence type="ECO:0000256" key="4">
    <source>
        <dbReference type="ARBA" id="ARBA00017720"/>
    </source>
</evidence>
<evidence type="ECO:0000256" key="7">
    <source>
        <dbReference type="ARBA" id="ARBA00022801"/>
    </source>
</evidence>
<dbReference type="GO" id="GO:0004635">
    <property type="term" value="F:phosphoribosyl-AMP cyclohydrolase activity"/>
    <property type="evidence" value="ECO:0007669"/>
    <property type="project" value="UniProtKB-EC"/>
</dbReference>
<dbReference type="AlphaFoldDB" id="A0AAV9IT51"/>
<comment type="pathway">
    <text evidence="2">Amino-acid biosynthesis; L-histidine biosynthesis; L-histidine from 5-phospho-alpha-D-ribose 1-diphosphate: step 3/9.</text>
</comment>
<dbReference type="GO" id="GO:0000105">
    <property type="term" value="P:L-histidine biosynthetic process"/>
    <property type="evidence" value="ECO:0007669"/>
    <property type="project" value="UniProtKB-KW"/>
</dbReference>
<dbReference type="HAMAP" id="MF_01021">
    <property type="entry name" value="HisI"/>
    <property type="match status" value="1"/>
</dbReference>
<evidence type="ECO:0000313" key="10">
    <source>
        <dbReference type="EMBL" id="KAK4535502.1"/>
    </source>
</evidence>
<evidence type="ECO:0000256" key="1">
    <source>
        <dbReference type="ARBA" id="ARBA00000024"/>
    </source>
</evidence>
<dbReference type="PANTHER" id="PTHR42945">
    <property type="entry name" value="HISTIDINE BIOSYNTHESIS BIFUNCTIONAL PROTEIN"/>
    <property type="match status" value="1"/>
</dbReference>
<dbReference type="Pfam" id="PF01502">
    <property type="entry name" value="PRA-CH"/>
    <property type="match status" value="1"/>
</dbReference>
<dbReference type="Proteomes" id="UP001301350">
    <property type="component" value="Unassembled WGS sequence"/>
</dbReference>
<dbReference type="InterPro" id="IPR026660">
    <property type="entry name" value="PRA-CH"/>
</dbReference>
<evidence type="ECO:0000256" key="5">
    <source>
        <dbReference type="ARBA" id="ARBA00022490"/>
    </source>
</evidence>
<dbReference type="EC" id="3.5.4.19" evidence="3"/>
<organism evidence="10 11">
    <name type="scientific">Cyanidium caldarium</name>
    <name type="common">Red alga</name>
    <dbReference type="NCBI Taxonomy" id="2771"/>
    <lineage>
        <taxon>Eukaryota</taxon>
        <taxon>Rhodophyta</taxon>
        <taxon>Bangiophyceae</taxon>
        <taxon>Cyanidiales</taxon>
        <taxon>Cyanidiaceae</taxon>
        <taxon>Cyanidium</taxon>
    </lineage>
</organism>
<dbReference type="GO" id="GO:0004636">
    <property type="term" value="F:phosphoribosyl-ATP diphosphatase activity"/>
    <property type="evidence" value="ECO:0007669"/>
    <property type="project" value="UniProtKB-ARBA"/>
</dbReference>
<reference evidence="10 11" key="1">
    <citation type="submission" date="2022-07" db="EMBL/GenBank/DDBJ databases">
        <title>Genome-wide signatures of adaptation to extreme environments.</title>
        <authorList>
            <person name="Cho C.H."/>
            <person name="Yoon H.S."/>
        </authorList>
    </citation>
    <scope>NUCLEOTIDE SEQUENCE [LARGE SCALE GENOMIC DNA]</scope>
    <source>
        <strain evidence="10 11">DBV 063 E5</strain>
    </source>
</reference>
<dbReference type="Gene3D" id="3.10.20.810">
    <property type="entry name" value="Phosphoribosyl-AMP cyclohydrolase"/>
    <property type="match status" value="1"/>
</dbReference>
<evidence type="ECO:0000313" key="11">
    <source>
        <dbReference type="Proteomes" id="UP001301350"/>
    </source>
</evidence>
<evidence type="ECO:0000259" key="9">
    <source>
        <dbReference type="Pfam" id="PF01502"/>
    </source>
</evidence>
<name>A0AAV9IT51_CYACA</name>
<dbReference type="InterPro" id="IPR038019">
    <property type="entry name" value="PRib_AMP_CycHydrolase_sf"/>
</dbReference>
<comment type="caution">
    <text evidence="10">The sequence shown here is derived from an EMBL/GenBank/DDBJ whole genome shotgun (WGS) entry which is preliminary data.</text>
</comment>
<keyword evidence="5" id="KW-0963">Cytoplasm</keyword>
<protein>
    <recommendedName>
        <fullName evidence="4">Histidine biosynthesis bifunctional protein HisIE</fullName>
        <ecNumber evidence="3">3.5.4.19</ecNumber>
    </recommendedName>
</protein>
<evidence type="ECO:0000256" key="3">
    <source>
        <dbReference type="ARBA" id="ARBA00012721"/>
    </source>
</evidence>
<dbReference type="NCBIfam" id="NF000768">
    <property type="entry name" value="PRK00051.1"/>
    <property type="match status" value="1"/>
</dbReference>
<evidence type="ECO:0000256" key="2">
    <source>
        <dbReference type="ARBA" id="ARBA00005169"/>
    </source>
</evidence>
<keyword evidence="8" id="KW-0368">Histidine biosynthesis</keyword>
<accession>A0AAV9IT51</accession>
<dbReference type="SUPFAM" id="SSF141734">
    <property type="entry name" value="HisI-like"/>
    <property type="match status" value="1"/>
</dbReference>
<evidence type="ECO:0000256" key="6">
    <source>
        <dbReference type="ARBA" id="ARBA00022605"/>
    </source>
</evidence>